<evidence type="ECO:0000256" key="9">
    <source>
        <dbReference type="ARBA" id="ARBA00022734"/>
    </source>
</evidence>
<comment type="similarity">
    <text evidence="2">Belongs to the selectin/LECAM family.</text>
</comment>
<sequence length="1005" mass="109253">MLFWVHCLRQEFHLRILVVMFFALSHDLTGETGVHAWTYHYNITPNRNWQSARRYCQEHYTDMVAIQNQREIAHLNEILPKNKRYYWIGIRKTKGVWTWVGTKKALAKEAENWAEGEPNNQGRNEDCVEIYIGRAVDTAKWNDQRCSSEKGTLCYQASCTEQSCSVHAECEETIGNYSCRCHPGFQGPRCEEAVTCEPLEAPEQGLLQCTHEYGSFRFKSSCTFSCAKGFSFVGTLLLQCQASGHWSADPPSCQAVKCPELSRAPARGSMSCVHPIEPHSFNSSCEFSCEEGFQLMGSSRIQCGSSGVWTDSVPACEVQRCKALSAPLHGSMTCSHPHEEFSFTSSCNMSCEEGFLLSGTASIQCTSSGVWTDTPPVCQARPCDVLSAPLHGSMTCSHPHEEFSFTSSCNMSCEEGFLLSGTASIQCTSSGVWTDTPPLCQVQRCKALSAPLHGSMTCSHPHEEFSFTSSCNMSCEEGFLLSGTASIQCTSSGVWTDTPPLCQARPCDVLSAPLHGSMTCSHPHEEFSFTSSCNMSCEEGFLLSGTASIQCTSSGVWTDTPPLCQVQRCKALSAPLHGSMTCSHPHEEFSFTSSCNMSCEEGFLLSGTASIQCTSSGVWTDTPPVCQARPCDVLSAPLHGSMTCSHPHEEFSFTSSCDMSCEEGFLLSGTASIQCTSSGVWTDTPPVCQARPCDVLSAPLHGSMTCSHPHEEFSFTSSCNMSCEEGFLLSGTASIQCTSSGVWTDTPPLCQVQRCKALSAPLHGSMTCSHPHEEFSFTSSCNMSCEEGFLLSGTASIQCTSSGVWTDTPPLCQARQCRPLVAPDRGQINCSHPHSHFSFGSRCELGCEEGFVLKGAPTLQCTESGLWSNTAPYCQVVECEPLEASLPPQLSMNCSHPLGNFSFESKCQFRCEDGFYLNGTGRLSCTSHGIWSGALPSCAVVERTVGMGMLIYAGVGSATAASVLCLAGLGFLIATYLQRKARKDPLQKLVNSVWEQQENPAFEEN</sequence>
<dbReference type="GO" id="GO:0046872">
    <property type="term" value="F:metal ion binding"/>
    <property type="evidence" value="ECO:0007669"/>
    <property type="project" value="UniProtKB-KW"/>
</dbReference>
<dbReference type="InterPro" id="IPR000742">
    <property type="entry name" value="EGF"/>
</dbReference>
<name>A0A9D3QFC5_MEGAT</name>
<dbReference type="PROSITE" id="PS00615">
    <property type="entry name" value="C_TYPE_LECTIN_1"/>
    <property type="match status" value="1"/>
</dbReference>
<feature type="disulfide bond" evidence="18">
    <location>
        <begin position="661"/>
        <end position="688"/>
    </location>
</feature>
<evidence type="ECO:0000256" key="16">
    <source>
        <dbReference type="ARBA" id="ARBA00023180"/>
    </source>
</evidence>
<feature type="domain" description="Sushi" evidence="23">
    <location>
        <begin position="381"/>
        <end position="442"/>
    </location>
</feature>
<feature type="disulfide bond" evidence="18">
    <location>
        <begin position="723"/>
        <end position="750"/>
    </location>
</feature>
<feature type="domain" description="EGF-like" evidence="21">
    <location>
        <begin position="155"/>
        <end position="191"/>
    </location>
</feature>
<dbReference type="PROSITE" id="PS50041">
    <property type="entry name" value="C_TYPE_LECTIN_2"/>
    <property type="match status" value="1"/>
</dbReference>
<dbReference type="InterPro" id="IPR002396">
    <property type="entry name" value="Selectin_superfamily"/>
</dbReference>
<evidence type="ECO:0000256" key="17">
    <source>
        <dbReference type="PROSITE-ProRule" id="PRU00076"/>
    </source>
</evidence>
<gene>
    <name evidence="24" type="ORF">MATL_G00024750</name>
</gene>
<keyword evidence="12" id="KW-0130">Cell adhesion</keyword>
<feature type="domain" description="Sushi" evidence="23">
    <location>
        <begin position="443"/>
        <end position="504"/>
    </location>
</feature>
<dbReference type="EMBL" id="JAFDVH010000002">
    <property type="protein sequence ID" value="KAG7487555.1"/>
    <property type="molecule type" value="Genomic_DNA"/>
</dbReference>
<feature type="domain" description="Sushi" evidence="23">
    <location>
        <begin position="194"/>
        <end position="255"/>
    </location>
</feature>
<comment type="subcellular location">
    <subcellularLocation>
        <location evidence="1">Cell membrane</location>
        <topology evidence="1">Single-pass type I membrane protein</topology>
    </subcellularLocation>
</comment>
<dbReference type="CDD" id="cd00033">
    <property type="entry name" value="CCP"/>
    <property type="match status" value="12"/>
</dbReference>
<evidence type="ECO:0000256" key="20">
    <source>
        <dbReference type="SAM" id="SignalP"/>
    </source>
</evidence>
<proteinExistence type="inferred from homology"/>
<keyword evidence="15 17" id="KW-1015">Disulfide bond</keyword>
<dbReference type="Pfam" id="PF00059">
    <property type="entry name" value="Lectin_C"/>
    <property type="match status" value="1"/>
</dbReference>
<feature type="disulfide bond" evidence="18">
    <location>
        <begin position="911"/>
        <end position="938"/>
    </location>
</feature>
<dbReference type="PANTHER" id="PTHR46393">
    <property type="entry name" value="SUSHI DOMAIN-CONTAINING PROTEIN"/>
    <property type="match status" value="1"/>
</dbReference>
<dbReference type="InterPro" id="IPR033991">
    <property type="entry name" value="Selectin_CTLD"/>
</dbReference>
<evidence type="ECO:0000256" key="3">
    <source>
        <dbReference type="ARBA" id="ARBA00022475"/>
    </source>
</evidence>
<feature type="disulfide bond" evidence="18">
    <location>
        <begin position="226"/>
        <end position="253"/>
    </location>
</feature>
<evidence type="ECO:0000256" key="15">
    <source>
        <dbReference type="ARBA" id="ARBA00023157"/>
    </source>
</evidence>
<keyword evidence="3" id="KW-1003">Cell membrane</keyword>
<dbReference type="OrthoDB" id="406096at2759"/>
<evidence type="ECO:0000313" key="25">
    <source>
        <dbReference type="Proteomes" id="UP001046870"/>
    </source>
</evidence>
<evidence type="ECO:0000256" key="2">
    <source>
        <dbReference type="ARBA" id="ARBA00007360"/>
    </source>
</evidence>
<dbReference type="PROSITE" id="PS01186">
    <property type="entry name" value="EGF_2"/>
    <property type="match status" value="1"/>
</dbReference>
<keyword evidence="10" id="KW-0677">Repeat</keyword>
<dbReference type="InterPro" id="IPR035976">
    <property type="entry name" value="Sushi/SCR/CCP_sf"/>
</dbReference>
<keyword evidence="4 17" id="KW-0245">EGF-like domain</keyword>
<evidence type="ECO:0000259" key="22">
    <source>
        <dbReference type="PROSITE" id="PS50041"/>
    </source>
</evidence>
<feature type="domain" description="Sushi" evidence="23">
    <location>
        <begin position="256"/>
        <end position="318"/>
    </location>
</feature>
<feature type="disulfide bond" evidence="18">
    <location>
        <begin position="537"/>
        <end position="564"/>
    </location>
</feature>
<evidence type="ECO:0000256" key="14">
    <source>
        <dbReference type="ARBA" id="ARBA00023136"/>
    </source>
</evidence>
<dbReference type="SUPFAM" id="SSF57535">
    <property type="entry name" value="Complement control module/SCR domain"/>
    <property type="match status" value="12"/>
</dbReference>
<evidence type="ECO:0000256" key="13">
    <source>
        <dbReference type="ARBA" id="ARBA00022989"/>
    </source>
</evidence>
<feature type="disulfide bond" evidence="18">
    <location>
        <begin position="351"/>
        <end position="378"/>
    </location>
</feature>
<reference evidence="24" key="1">
    <citation type="submission" date="2021-01" db="EMBL/GenBank/DDBJ databases">
        <authorList>
            <person name="Zahm M."/>
            <person name="Roques C."/>
            <person name="Cabau C."/>
            <person name="Klopp C."/>
            <person name="Donnadieu C."/>
            <person name="Jouanno E."/>
            <person name="Lampietro C."/>
            <person name="Louis A."/>
            <person name="Herpin A."/>
            <person name="Echchiki A."/>
            <person name="Berthelot C."/>
            <person name="Parey E."/>
            <person name="Roest-Crollius H."/>
            <person name="Braasch I."/>
            <person name="Postlethwait J."/>
            <person name="Bobe J."/>
            <person name="Montfort J."/>
            <person name="Bouchez O."/>
            <person name="Begum T."/>
            <person name="Mejri S."/>
            <person name="Adams A."/>
            <person name="Chen W.-J."/>
            <person name="Guiguen Y."/>
        </authorList>
    </citation>
    <scope>NUCLEOTIDE SEQUENCE</scope>
    <source>
        <strain evidence="24">YG-15Mar2019-1</strain>
        <tissue evidence="24">Brain</tissue>
    </source>
</reference>
<dbReference type="GO" id="GO:0005886">
    <property type="term" value="C:plasma membrane"/>
    <property type="evidence" value="ECO:0007669"/>
    <property type="project" value="UniProtKB-SubCell"/>
</dbReference>
<evidence type="ECO:0000259" key="23">
    <source>
        <dbReference type="PROSITE" id="PS50923"/>
    </source>
</evidence>
<feature type="disulfide bond" evidence="17">
    <location>
        <begin position="181"/>
        <end position="190"/>
    </location>
</feature>
<dbReference type="PANTHER" id="PTHR46393:SF7">
    <property type="entry name" value="COMPLEMENT C2"/>
    <property type="match status" value="1"/>
</dbReference>
<feature type="domain" description="Sushi" evidence="23">
    <location>
        <begin position="815"/>
        <end position="876"/>
    </location>
</feature>
<dbReference type="InterPro" id="IPR016186">
    <property type="entry name" value="C-type_lectin-like/link_sf"/>
</dbReference>
<keyword evidence="14 19" id="KW-0472">Membrane</keyword>
<dbReference type="FunFam" id="2.10.70.10:FF:000001">
    <property type="entry name" value="Selectin P"/>
    <property type="match status" value="12"/>
</dbReference>
<evidence type="ECO:0000256" key="18">
    <source>
        <dbReference type="PROSITE-ProRule" id="PRU00302"/>
    </source>
</evidence>
<keyword evidence="9" id="KW-0430">Lectin</keyword>
<feature type="disulfide bond" evidence="18">
    <location>
        <begin position="599"/>
        <end position="626"/>
    </location>
</feature>
<dbReference type="InterPro" id="IPR001304">
    <property type="entry name" value="C-type_lectin-like"/>
</dbReference>
<feature type="domain" description="C-type lectin" evidence="22">
    <location>
        <begin position="34"/>
        <end position="155"/>
    </location>
</feature>
<evidence type="ECO:0000256" key="1">
    <source>
        <dbReference type="ARBA" id="ARBA00004251"/>
    </source>
</evidence>
<comment type="caution">
    <text evidence="24">The sequence shown here is derived from an EMBL/GenBank/DDBJ whole genome shotgun (WGS) entry which is preliminary data.</text>
</comment>
<evidence type="ECO:0000256" key="8">
    <source>
        <dbReference type="ARBA" id="ARBA00022729"/>
    </source>
</evidence>
<evidence type="ECO:0000256" key="12">
    <source>
        <dbReference type="ARBA" id="ARBA00022889"/>
    </source>
</evidence>
<dbReference type="SMART" id="SM00032">
    <property type="entry name" value="CCP"/>
    <property type="match status" value="12"/>
</dbReference>
<feature type="transmembrane region" description="Helical" evidence="19">
    <location>
        <begin position="949"/>
        <end position="977"/>
    </location>
</feature>
<keyword evidence="8 20" id="KW-0732">Signal</keyword>
<dbReference type="SUPFAM" id="SSF57196">
    <property type="entry name" value="EGF/Laminin"/>
    <property type="match status" value="1"/>
</dbReference>
<dbReference type="CDD" id="cd03592">
    <property type="entry name" value="CLECT_selectins_like"/>
    <property type="match status" value="1"/>
</dbReference>
<feature type="domain" description="Sushi" evidence="23">
    <location>
        <begin position="319"/>
        <end position="380"/>
    </location>
</feature>
<dbReference type="Gene3D" id="2.10.70.10">
    <property type="entry name" value="Complement Module, domain 1"/>
    <property type="match status" value="12"/>
</dbReference>
<feature type="domain" description="Sushi" evidence="23">
    <location>
        <begin position="877"/>
        <end position="940"/>
    </location>
</feature>
<dbReference type="Pfam" id="PF00084">
    <property type="entry name" value="Sushi"/>
    <property type="match status" value="12"/>
</dbReference>
<keyword evidence="7" id="KW-0479">Metal-binding</keyword>
<dbReference type="Proteomes" id="UP001046870">
    <property type="component" value="Chromosome 2"/>
</dbReference>
<feature type="disulfide bond" evidence="18">
    <location>
        <begin position="289"/>
        <end position="316"/>
    </location>
</feature>
<evidence type="ECO:0000256" key="5">
    <source>
        <dbReference type="ARBA" id="ARBA00022659"/>
    </source>
</evidence>
<evidence type="ECO:0000259" key="21">
    <source>
        <dbReference type="PROSITE" id="PS50026"/>
    </source>
</evidence>
<dbReference type="Gene3D" id="3.10.100.10">
    <property type="entry name" value="Mannose-Binding Protein A, subunit A"/>
    <property type="match status" value="1"/>
</dbReference>
<dbReference type="InterPro" id="IPR000436">
    <property type="entry name" value="Sushi_SCR_CCP_dom"/>
</dbReference>
<dbReference type="AlphaFoldDB" id="A0A9D3QFC5"/>
<evidence type="ECO:0000256" key="4">
    <source>
        <dbReference type="ARBA" id="ARBA00022536"/>
    </source>
</evidence>
<dbReference type="GO" id="GO:0030246">
    <property type="term" value="F:carbohydrate binding"/>
    <property type="evidence" value="ECO:0007669"/>
    <property type="project" value="UniProtKB-KW"/>
</dbReference>
<evidence type="ECO:0000256" key="7">
    <source>
        <dbReference type="ARBA" id="ARBA00022723"/>
    </source>
</evidence>
<keyword evidence="13 19" id="KW-1133">Transmembrane helix</keyword>
<evidence type="ECO:0000256" key="19">
    <source>
        <dbReference type="SAM" id="Phobius"/>
    </source>
</evidence>
<dbReference type="SMART" id="SM00034">
    <property type="entry name" value="CLECT"/>
    <property type="match status" value="1"/>
</dbReference>
<keyword evidence="6 19" id="KW-0812">Transmembrane</keyword>
<feature type="domain" description="Sushi" evidence="23">
    <location>
        <begin position="629"/>
        <end position="690"/>
    </location>
</feature>
<feature type="domain" description="Sushi" evidence="23">
    <location>
        <begin position="691"/>
        <end position="752"/>
    </location>
</feature>
<feature type="chain" id="PRO_5039675981" description="Selectin P" evidence="20">
    <location>
        <begin position="31"/>
        <end position="1005"/>
    </location>
</feature>
<dbReference type="SMART" id="SM00181">
    <property type="entry name" value="EGF"/>
    <property type="match status" value="1"/>
</dbReference>
<feature type="disulfide bond" evidence="18">
    <location>
        <begin position="413"/>
        <end position="440"/>
    </location>
</feature>
<keyword evidence="11" id="KW-0106">Calcium</keyword>
<evidence type="ECO:0000313" key="24">
    <source>
        <dbReference type="EMBL" id="KAG7487555.1"/>
    </source>
</evidence>
<feature type="domain" description="Sushi" evidence="23">
    <location>
        <begin position="567"/>
        <end position="628"/>
    </location>
</feature>
<dbReference type="CDD" id="cd00054">
    <property type="entry name" value="EGF_CA"/>
    <property type="match status" value="1"/>
</dbReference>
<feature type="disulfide bond" evidence="18">
    <location>
        <begin position="847"/>
        <end position="874"/>
    </location>
</feature>
<accession>A0A9D3QFC5</accession>
<organism evidence="24 25">
    <name type="scientific">Megalops atlanticus</name>
    <name type="common">Tarpon</name>
    <name type="synonym">Clupea gigantea</name>
    <dbReference type="NCBI Taxonomy" id="7932"/>
    <lineage>
        <taxon>Eukaryota</taxon>
        <taxon>Metazoa</taxon>
        <taxon>Chordata</taxon>
        <taxon>Craniata</taxon>
        <taxon>Vertebrata</taxon>
        <taxon>Euteleostomi</taxon>
        <taxon>Actinopterygii</taxon>
        <taxon>Neopterygii</taxon>
        <taxon>Teleostei</taxon>
        <taxon>Elopiformes</taxon>
        <taxon>Megalopidae</taxon>
        <taxon>Megalops</taxon>
    </lineage>
</organism>
<dbReference type="PRINTS" id="PR00343">
    <property type="entry name" value="SELECTIN"/>
</dbReference>
<dbReference type="InterPro" id="IPR016187">
    <property type="entry name" value="CTDL_fold"/>
</dbReference>
<evidence type="ECO:0000256" key="6">
    <source>
        <dbReference type="ARBA" id="ARBA00022692"/>
    </source>
</evidence>
<dbReference type="PROSITE" id="PS50026">
    <property type="entry name" value="EGF_3"/>
    <property type="match status" value="1"/>
</dbReference>
<feature type="disulfide bond" evidence="18">
    <location>
        <begin position="785"/>
        <end position="812"/>
    </location>
</feature>
<keyword evidence="5 18" id="KW-0768">Sushi</keyword>
<keyword evidence="25" id="KW-1185">Reference proteome</keyword>
<dbReference type="Gene3D" id="2.10.25.10">
    <property type="entry name" value="Laminin"/>
    <property type="match status" value="1"/>
</dbReference>
<dbReference type="FunFam" id="3.10.100.10:FF:000007">
    <property type="entry name" value="L-selectin"/>
    <property type="match status" value="1"/>
</dbReference>
<dbReference type="PROSITE" id="PS00022">
    <property type="entry name" value="EGF_1"/>
    <property type="match status" value="1"/>
</dbReference>
<dbReference type="SUPFAM" id="SSF56436">
    <property type="entry name" value="C-type lectin-like"/>
    <property type="match status" value="1"/>
</dbReference>
<feature type="domain" description="Sushi" evidence="23">
    <location>
        <begin position="505"/>
        <end position="566"/>
    </location>
</feature>
<comment type="caution">
    <text evidence="17">Lacks conserved residue(s) required for the propagation of feature annotation.</text>
</comment>
<evidence type="ECO:0008006" key="26">
    <source>
        <dbReference type="Google" id="ProtNLM"/>
    </source>
</evidence>
<dbReference type="GO" id="GO:0007155">
    <property type="term" value="P:cell adhesion"/>
    <property type="evidence" value="ECO:0007669"/>
    <property type="project" value="UniProtKB-KW"/>
</dbReference>
<keyword evidence="16" id="KW-0325">Glycoprotein</keyword>
<evidence type="ECO:0000256" key="10">
    <source>
        <dbReference type="ARBA" id="ARBA00022737"/>
    </source>
</evidence>
<feature type="domain" description="Sushi" evidence="23">
    <location>
        <begin position="753"/>
        <end position="814"/>
    </location>
</feature>
<feature type="signal peptide" evidence="20">
    <location>
        <begin position="1"/>
        <end position="30"/>
    </location>
</feature>
<feature type="disulfide bond" evidence="18">
    <location>
        <begin position="475"/>
        <end position="502"/>
    </location>
</feature>
<evidence type="ECO:0000256" key="11">
    <source>
        <dbReference type="ARBA" id="ARBA00022837"/>
    </source>
</evidence>
<dbReference type="InterPro" id="IPR018378">
    <property type="entry name" value="C-type_lectin_CS"/>
</dbReference>
<protein>
    <recommendedName>
        <fullName evidence="26">Selectin P</fullName>
    </recommendedName>
</protein>
<dbReference type="PROSITE" id="PS50923">
    <property type="entry name" value="SUSHI"/>
    <property type="match status" value="12"/>
</dbReference>